<dbReference type="AlphaFoldDB" id="A0A5J4U525"/>
<evidence type="ECO:0000313" key="2">
    <source>
        <dbReference type="Proteomes" id="UP000324800"/>
    </source>
</evidence>
<sequence length="50" mass="5635">QILGMDSERSMHCYWKILTVSSMTEKTIPYAIELNGVLQELSFSSVVLGK</sequence>
<gene>
    <name evidence="1" type="ORF">EZS28_039431</name>
</gene>
<evidence type="ECO:0000313" key="1">
    <source>
        <dbReference type="EMBL" id="KAA6365042.1"/>
    </source>
</evidence>
<protein>
    <submittedName>
        <fullName evidence="1">Uncharacterized protein</fullName>
    </submittedName>
</protein>
<reference evidence="1 2" key="1">
    <citation type="submission" date="2019-03" db="EMBL/GenBank/DDBJ databases">
        <title>Single cell metagenomics reveals metabolic interactions within the superorganism composed of flagellate Streblomastix strix and complex community of Bacteroidetes bacteria on its surface.</title>
        <authorList>
            <person name="Treitli S.C."/>
            <person name="Kolisko M."/>
            <person name="Husnik F."/>
            <person name="Keeling P."/>
            <person name="Hampl V."/>
        </authorList>
    </citation>
    <scope>NUCLEOTIDE SEQUENCE [LARGE SCALE GENOMIC DNA]</scope>
    <source>
        <strain evidence="1">ST1C</strain>
    </source>
</reference>
<dbReference type="EMBL" id="SNRW01020917">
    <property type="protein sequence ID" value="KAA6365042.1"/>
    <property type="molecule type" value="Genomic_DNA"/>
</dbReference>
<name>A0A5J4U525_9EUKA</name>
<accession>A0A5J4U525</accession>
<organism evidence="1 2">
    <name type="scientific">Streblomastix strix</name>
    <dbReference type="NCBI Taxonomy" id="222440"/>
    <lineage>
        <taxon>Eukaryota</taxon>
        <taxon>Metamonada</taxon>
        <taxon>Preaxostyla</taxon>
        <taxon>Oxymonadida</taxon>
        <taxon>Streblomastigidae</taxon>
        <taxon>Streblomastix</taxon>
    </lineage>
</organism>
<dbReference type="Proteomes" id="UP000324800">
    <property type="component" value="Unassembled WGS sequence"/>
</dbReference>
<feature type="non-terminal residue" evidence="1">
    <location>
        <position position="1"/>
    </location>
</feature>
<comment type="caution">
    <text evidence="1">The sequence shown here is derived from an EMBL/GenBank/DDBJ whole genome shotgun (WGS) entry which is preliminary data.</text>
</comment>
<proteinExistence type="predicted"/>